<dbReference type="AlphaFoldDB" id="A0A7R8YM27"/>
<evidence type="ECO:0000313" key="9">
    <source>
        <dbReference type="EMBL" id="CAD7078141.1"/>
    </source>
</evidence>
<evidence type="ECO:0000256" key="4">
    <source>
        <dbReference type="ARBA" id="ARBA00022685"/>
    </source>
</evidence>
<evidence type="ECO:0000256" key="6">
    <source>
        <dbReference type="ARBA" id="ARBA00023157"/>
    </source>
</evidence>
<dbReference type="FunCoup" id="A0A7R8YM27">
    <property type="interactions" value="62"/>
</dbReference>
<keyword evidence="8" id="KW-1133">Transmembrane helix</keyword>
<evidence type="ECO:0000256" key="7">
    <source>
        <dbReference type="PIRSR" id="PIRSR631098-51"/>
    </source>
</evidence>
<keyword evidence="8" id="KW-0472">Membrane</keyword>
<keyword evidence="8" id="KW-0812">Transmembrane</keyword>
<dbReference type="Proteomes" id="UP000594454">
    <property type="component" value="Chromosome 1"/>
</dbReference>
<dbReference type="GO" id="GO:0007623">
    <property type="term" value="P:circadian rhythm"/>
    <property type="evidence" value="ECO:0007669"/>
    <property type="project" value="TreeGrafter"/>
</dbReference>
<dbReference type="PRINTS" id="PR00550">
    <property type="entry name" value="HYPRGLYCEMIC"/>
</dbReference>
<name>A0A7R8YM27_HERIL</name>
<dbReference type="InterPro" id="IPR031098">
    <property type="entry name" value="Crust_neurohorm"/>
</dbReference>
<accession>A0A7R8YM27</accession>
<dbReference type="FunFam" id="1.10.2010.10:FF:000001">
    <property type="entry name" value="Ion transport peptide isoform C"/>
    <property type="match status" value="1"/>
</dbReference>
<dbReference type="PANTHER" id="PTHR35981">
    <property type="entry name" value="ION TRANSPORT PEPTIDE, ISOFORM C"/>
    <property type="match status" value="1"/>
</dbReference>
<evidence type="ECO:0000256" key="8">
    <source>
        <dbReference type="SAM" id="Phobius"/>
    </source>
</evidence>
<keyword evidence="6 7" id="KW-1015">Disulfide bond</keyword>
<comment type="subcellular location">
    <subcellularLocation>
        <location evidence="1">Secreted</location>
    </subcellularLocation>
</comment>
<reference evidence="9 10" key="1">
    <citation type="submission" date="2020-11" db="EMBL/GenBank/DDBJ databases">
        <authorList>
            <person name="Wallbank WR R."/>
            <person name="Pardo Diaz C."/>
            <person name="Kozak K."/>
            <person name="Martin S."/>
            <person name="Jiggins C."/>
            <person name="Moest M."/>
            <person name="Warren A I."/>
            <person name="Generalovic N T."/>
            <person name="Byers J.R.P. K."/>
            <person name="Montejo-Kovacevich G."/>
            <person name="Yen C E."/>
        </authorList>
    </citation>
    <scope>NUCLEOTIDE SEQUENCE [LARGE SCALE GENOMIC DNA]</scope>
</reference>
<dbReference type="GO" id="GO:0005184">
    <property type="term" value="F:neuropeptide hormone activity"/>
    <property type="evidence" value="ECO:0007669"/>
    <property type="project" value="InterPro"/>
</dbReference>
<dbReference type="InterPro" id="IPR001166">
    <property type="entry name" value="Hyperglycemic"/>
</dbReference>
<dbReference type="Gene3D" id="1.10.2010.10">
    <property type="entry name" value="Crustacean CHH/MIH/GIH neurohormone"/>
    <property type="match status" value="1"/>
</dbReference>
<dbReference type="GO" id="GO:0005576">
    <property type="term" value="C:extracellular region"/>
    <property type="evidence" value="ECO:0007669"/>
    <property type="project" value="UniProtKB-SubCell"/>
</dbReference>
<evidence type="ECO:0008006" key="11">
    <source>
        <dbReference type="Google" id="ProtNLM"/>
    </source>
</evidence>
<comment type="similarity">
    <text evidence="2">Belongs to the arthropod CHH/MIH/GIH/VIH hormone family.</text>
</comment>
<gene>
    <name evidence="9" type="ORF">HERILL_LOCUS1426</name>
</gene>
<feature type="disulfide bond" evidence="7">
    <location>
        <begin position="93"/>
        <end position="119"/>
    </location>
</feature>
<dbReference type="InterPro" id="IPR035957">
    <property type="entry name" value="Crust_neurohorm_sf"/>
</dbReference>
<keyword evidence="3" id="KW-0964">Secreted</keyword>
<keyword evidence="5" id="KW-0372">Hormone</keyword>
<organism evidence="9 10">
    <name type="scientific">Hermetia illucens</name>
    <name type="common">Black soldier fly</name>
    <dbReference type="NCBI Taxonomy" id="343691"/>
    <lineage>
        <taxon>Eukaryota</taxon>
        <taxon>Metazoa</taxon>
        <taxon>Ecdysozoa</taxon>
        <taxon>Arthropoda</taxon>
        <taxon>Hexapoda</taxon>
        <taxon>Insecta</taxon>
        <taxon>Pterygota</taxon>
        <taxon>Neoptera</taxon>
        <taxon>Endopterygota</taxon>
        <taxon>Diptera</taxon>
        <taxon>Brachycera</taxon>
        <taxon>Stratiomyomorpha</taxon>
        <taxon>Stratiomyidae</taxon>
        <taxon>Hermetiinae</taxon>
        <taxon>Hermetia</taxon>
    </lineage>
</organism>
<evidence type="ECO:0000313" key="10">
    <source>
        <dbReference type="Proteomes" id="UP000594454"/>
    </source>
</evidence>
<feature type="transmembrane region" description="Helical" evidence="8">
    <location>
        <begin position="41"/>
        <end position="58"/>
    </location>
</feature>
<dbReference type="Pfam" id="PF01147">
    <property type="entry name" value="Crust_neurohorm"/>
    <property type="match status" value="1"/>
</dbReference>
<sequence length="146" mass="16475">MGSPLQTLSTLSDLVINPVYKTLIDKHVLICIILNMYSRNLMISVVLILALVPLIATLPRHSLSKRTPFFEIGCKGSYNSSLFSKLDRICDDCYNLFREVELLRLCKHQCFKTDYFKGCVDSLQLGDEIESLKLYIKALNGATPPS</sequence>
<feature type="disulfide bond" evidence="7">
    <location>
        <begin position="90"/>
        <end position="106"/>
    </location>
</feature>
<dbReference type="SUPFAM" id="SSF81778">
    <property type="entry name" value="Crustacean CHH/MIH/GIH neurohormone"/>
    <property type="match status" value="1"/>
</dbReference>
<evidence type="ECO:0000256" key="5">
    <source>
        <dbReference type="ARBA" id="ARBA00022702"/>
    </source>
</evidence>
<dbReference type="OrthoDB" id="6365952at2759"/>
<proteinExistence type="inferred from homology"/>
<evidence type="ECO:0000256" key="3">
    <source>
        <dbReference type="ARBA" id="ARBA00022525"/>
    </source>
</evidence>
<evidence type="ECO:0000256" key="1">
    <source>
        <dbReference type="ARBA" id="ARBA00004613"/>
    </source>
</evidence>
<dbReference type="PANTHER" id="PTHR35981:SF2">
    <property type="entry name" value="ION TRANSPORT PEPTIDE, ISOFORM C"/>
    <property type="match status" value="1"/>
</dbReference>
<keyword evidence="10" id="KW-1185">Reference proteome</keyword>
<keyword evidence="4" id="KW-0165">Cleavage on pair of basic residues</keyword>
<protein>
    <recommendedName>
        <fullName evidence="11">Ion transport peptide</fullName>
    </recommendedName>
</protein>
<dbReference type="EMBL" id="LR899009">
    <property type="protein sequence ID" value="CAD7078141.1"/>
    <property type="molecule type" value="Genomic_DNA"/>
</dbReference>
<feature type="disulfide bond" evidence="7">
    <location>
        <begin position="74"/>
        <end position="110"/>
    </location>
</feature>
<dbReference type="InParanoid" id="A0A7R8YM27"/>
<evidence type="ECO:0000256" key="2">
    <source>
        <dbReference type="ARBA" id="ARBA00005447"/>
    </source>
</evidence>